<dbReference type="Proteomes" id="UP000823399">
    <property type="component" value="Unassembled WGS sequence"/>
</dbReference>
<accession>A0A9P7EQL1</accession>
<dbReference type="RefSeq" id="XP_041284327.1">
    <property type="nucleotide sequence ID" value="XM_041430243.1"/>
</dbReference>
<dbReference type="AlphaFoldDB" id="A0A9P7EQL1"/>
<feature type="non-terminal residue" evidence="1">
    <location>
        <position position="1"/>
    </location>
</feature>
<dbReference type="GeneID" id="64692502"/>
<evidence type="ECO:0000313" key="1">
    <source>
        <dbReference type="EMBL" id="KAG2082733.1"/>
    </source>
</evidence>
<comment type="caution">
    <text evidence="1">The sequence shown here is derived from an EMBL/GenBank/DDBJ whole genome shotgun (WGS) entry which is preliminary data.</text>
</comment>
<dbReference type="OrthoDB" id="2676448at2759"/>
<gene>
    <name evidence="1" type="ORF">F5147DRAFT_541542</name>
</gene>
<feature type="non-terminal residue" evidence="1">
    <location>
        <position position="80"/>
    </location>
</feature>
<dbReference type="EMBL" id="JABBWM010000319">
    <property type="protein sequence ID" value="KAG2082733.1"/>
    <property type="molecule type" value="Genomic_DNA"/>
</dbReference>
<proteinExistence type="predicted"/>
<organism evidence="1 2">
    <name type="scientific">Suillus discolor</name>
    <dbReference type="NCBI Taxonomy" id="1912936"/>
    <lineage>
        <taxon>Eukaryota</taxon>
        <taxon>Fungi</taxon>
        <taxon>Dikarya</taxon>
        <taxon>Basidiomycota</taxon>
        <taxon>Agaricomycotina</taxon>
        <taxon>Agaricomycetes</taxon>
        <taxon>Agaricomycetidae</taxon>
        <taxon>Boletales</taxon>
        <taxon>Suillineae</taxon>
        <taxon>Suillaceae</taxon>
        <taxon>Suillus</taxon>
    </lineage>
</organism>
<evidence type="ECO:0000313" key="2">
    <source>
        <dbReference type="Proteomes" id="UP000823399"/>
    </source>
</evidence>
<keyword evidence="2" id="KW-1185">Reference proteome</keyword>
<protein>
    <submittedName>
        <fullName evidence="1">Uncharacterized protein</fullName>
    </submittedName>
</protein>
<name>A0A9P7EQL1_9AGAM</name>
<sequence length="80" mass="9300">KHFKVVRAHEEITHLNVEIARLHAWIDQEDAHLSSVATSLLASNPLLSQEVQHRYEERHRVNNVHRARLQVIYDLPGYSG</sequence>
<reference evidence="1" key="1">
    <citation type="journal article" date="2020" name="New Phytol.">
        <title>Comparative genomics reveals dynamic genome evolution in host specialist ectomycorrhizal fungi.</title>
        <authorList>
            <person name="Lofgren L.A."/>
            <person name="Nguyen N.H."/>
            <person name="Vilgalys R."/>
            <person name="Ruytinx J."/>
            <person name="Liao H.L."/>
            <person name="Branco S."/>
            <person name="Kuo A."/>
            <person name="LaButti K."/>
            <person name="Lipzen A."/>
            <person name="Andreopoulos W."/>
            <person name="Pangilinan J."/>
            <person name="Riley R."/>
            <person name="Hundley H."/>
            <person name="Na H."/>
            <person name="Barry K."/>
            <person name="Grigoriev I.V."/>
            <person name="Stajich J.E."/>
            <person name="Kennedy P.G."/>
        </authorList>
    </citation>
    <scope>NUCLEOTIDE SEQUENCE</scope>
    <source>
        <strain evidence="1">FC423</strain>
    </source>
</reference>